<evidence type="ECO:0000313" key="9">
    <source>
        <dbReference type="EMBL" id="KAF3442187.1"/>
    </source>
</evidence>
<keyword evidence="4" id="KW-0862">Zinc</keyword>
<dbReference type="GO" id="GO:0005634">
    <property type="term" value="C:nucleus"/>
    <property type="evidence" value="ECO:0007669"/>
    <property type="project" value="UniProtKB-SubCell"/>
</dbReference>
<dbReference type="PROSITE" id="PS50157">
    <property type="entry name" value="ZINC_FINGER_C2H2_2"/>
    <property type="match status" value="1"/>
</dbReference>
<dbReference type="InterPro" id="IPR044246">
    <property type="entry name" value="ZFP3-like"/>
</dbReference>
<organism evidence="9 10">
    <name type="scientific">Rhamnella rubrinervis</name>
    <dbReference type="NCBI Taxonomy" id="2594499"/>
    <lineage>
        <taxon>Eukaryota</taxon>
        <taxon>Viridiplantae</taxon>
        <taxon>Streptophyta</taxon>
        <taxon>Embryophyta</taxon>
        <taxon>Tracheophyta</taxon>
        <taxon>Spermatophyta</taxon>
        <taxon>Magnoliopsida</taxon>
        <taxon>eudicotyledons</taxon>
        <taxon>Gunneridae</taxon>
        <taxon>Pentapetalae</taxon>
        <taxon>rosids</taxon>
        <taxon>fabids</taxon>
        <taxon>Rosales</taxon>
        <taxon>Rhamnaceae</taxon>
        <taxon>rhamnoid group</taxon>
        <taxon>Rhamneae</taxon>
        <taxon>Rhamnella</taxon>
    </lineage>
</organism>
<comment type="subcellular location">
    <subcellularLocation>
        <location evidence="1">Nucleus</location>
    </subcellularLocation>
</comment>
<dbReference type="PANTHER" id="PTHR47287">
    <property type="entry name" value="C2H2 AND C2HC ZINC FINGERS SUPERFAMILY PROTEIN"/>
    <property type="match status" value="1"/>
</dbReference>
<keyword evidence="10" id="KW-1185">Reference proteome</keyword>
<dbReference type="EMBL" id="VOIH02000007">
    <property type="protein sequence ID" value="KAF3442187.1"/>
    <property type="molecule type" value="Genomic_DNA"/>
</dbReference>
<proteinExistence type="predicted"/>
<feature type="region of interest" description="Disordered" evidence="7">
    <location>
        <begin position="23"/>
        <end position="48"/>
    </location>
</feature>
<reference evidence="9" key="1">
    <citation type="submission" date="2020-03" db="EMBL/GenBank/DDBJ databases">
        <title>A high-quality chromosome-level genome assembly of a woody plant with both climbing and erect habits, Rhamnella rubrinervis.</title>
        <authorList>
            <person name="Lu Z."/>
            <person name="Yang Y."/>
            <person name="Zhu X."/>
            <person name="Sun Y."/>
        </authorList>
    </citation>
    <scope>NUCLEOTIDE SEQUENCE</scope>
    <source>
        <strain evidence="9">BYM</strain>
        <tissue evidence="9">Leaf</tissue>
    </source>
</reference>
<feature type="compositionally biased region" description="Polar residues" evidence="7">
    <location>
        <begin position="26"/>
        <end position="47"/>
    </location>
</feature>
<feature type="domain" description="C2H2-type" evidence="8">
    <location>
        <begin position="54"/>
        <end position="81"/>
    </location>
</feature>
<keyword evidence="5" id="KW-0539">Nucleus</keyword>
<dbReference type="PROSITE" id="PS00028">
    <property type="entry name" value="ZINC_FINGER_C2H2_1"/>
    <property type="match status" value="1"/>
</dbReference>
<dbReference type="InterPro" id="IPR013087">
    <property type="entry name" value="Znf_C2H2_type"/>
</dbReference>
<dbReference type="PANTHER" id="PTHR47287:SF13">
    <property type="entry name" value="C2H2-TYPE DOMAIN-CONTAINING PROTEIN"/>
    <property type="match status" value="1"/>
</dbReference>
<evidence type="ECO:0000256" key="3">
    <source>
        <dbReference type="ARBA" id="ARBA00022771"/>
    </source>
</evidence>
<dbReference type="Proteomes" id="UP000796880">
    <property type="component" value="Unassembled WGS sequence"/>
</dbReference>
<dbReference type="SUPFAM" id="SSF57667">
    <property type="entry name" value="beta-beta-alpha zinc fingers"/>
    <property type="match status" value="1"/>
</dbReference>
<dbReference type="GO" id="GO:0008270">
    <property type="term" value="F:zinc ion binding"/>
    <property type="evidence" value="ECO:0007669"/>
    <property type="project" value="UniProtKB-KW"/>
</dbReference>
<dbReference type="OrthoDB" id="1474202at2759"/>
<evidence type="ECO:0000256" key="2">
    <source>
        <dbReference type="ARBA" id="ARBA00022723"/>
    </source>
</evidence>
<name>A0A8K0E2P8_9ROSA</name>
<evidence type="ECO:0000256" key="1">
    <source>
        <dbReference type="ARBA" id="ARBA00004123"/>
    </source>
</evidence>
<dbReference type="Gene3D" id="3.30.160.60">
    <property type="entry name" value="Classic Zinc Finger"/>
    <property type="match status" value="1"/>
</dbReference>
<evidence type="ECO:0000259" key="8">
    <source>
        <dbReference type="PROSITE" id="PS50157"/>
    </source>
</evidence>
<dbReference type="AlphaFoldDB" id="A0A8K0E2P8"/>
<evidence type="ECO:0000256" key="7">
    <source>
        <dbReference type="SAM" id="MobiDB-lite"/>
    </source>
</evidence>
<sequence length="236" mass="26596">MEEEKATVCFPVRDVKMIGTIDNESKSNSRQHQLELGQSSNSKVGTNKTRRQHYLCKYCNKKFSTFQALGGHQNGHKYEKAALASQRKVSTVDAPTSVQNNATRRSFFFYPPAMEAPLSPSFNKNNIDEVNRNPCYCYFNTKSYAGSKGCTLVPFSTMNPPQTAVSVAVPQLRLWGDHTDHIHRAENGRLQLLATTGFNRGNSNYVPLYDHERKNDSSDMKNQQPGNLELDLSLKL</sequence>
<evidence type="ECO:0000256" key="5">
    <source>
        <dbReference type="ARBA" id="ARBA00023242"/>
    </source>
</evidence>
<dbReference type="Pfam" id="PF13912">
    <property type="entry name" value="zf-C2H2_6"/>
    <property type="match status" value="1"/>
</dbReference>
<keyword evidence="3 6" id="KW-0863">Zinc-finger</keyword>
<dbReference type="GO" id="GO:0009788">
    <property type="term" value="P:negative regulation of abscisic acid-activated signaling pathway"/>
    <property type="evidence" value="ECO:0007669"/>
    <property type="project" value="InterPro"/>
</dbReference>
<evidence type="ECO:0000256" key="6">
    <source>
        <dbReference type="PROSITE-ProRule" id="PRU00042"/>
    </source>
</evidence>
<dbReference type="InterPro" id="IPR036236">
    <property type="entry name" value="Znf_C2H2_sf"/>
</dbReference>
<evidence type="ECO:0000256" key="4">
    <source>
        <dbReference type="ARBA" id="ARBA00022833"/>
    </source>
</evidence>
<gene>
    <name evidence="9" type="ORF">FNV43_RR16103</name>
</gene>
<accession>A0A8K0E2P8</accession>
<comment type="caution">
    <text evidence="9">The sequence shown here is derived from an EMBL/GenBank/DDBJ whole genome shotgun (WGS) entry which is preliminary data.</text>
</comment>
<protein>
    <recommendedName>
        <fullName evidence="8">C2H2-type domain-containing protein</fullName>
    </recommendedName>
</protein>
<evidence type="ECO:0000313" key="10">
    <source>
        <dbReference type="Proteomes" id="UP000796880"/>
    </source>
</evidence>
<keyword evidence="2" id="KW-0479">Metal-binding</keyword>